<evidence type="ECO:0000313" key="1">
    <source>
        <dbReference type="EMBL" id="MBA0753473.1"/>
    </source>
</evidence>
<dbReference type="Proteomes" id="UP000593579">
    <property type="component" value="Unassembled WGS sequence"/>
</dbReference>
<name>A0A7J9CYE4_GOSGO</name>
<accession>A0A7J9CYE4</accession>
<gene>
    <name evidence="1" type="ORF">Gogos_020370</name>
</gene>
<dbReference type="OrthoDB" id="10537423at2759"/>
<keyword evidence="2" id="KW-1185">Reference proteome</keyword>
<dbReference type="EMBL" id="JABEZY010256477">
    <property type="protein sequence ID" value="MBA0753473.1"/>
    <property type="molecule type" value="Genomic_DNA"/>
</dbReference>
<reference evidence="1 2" key="1">
    <citation type="journal article" date="2019" name="Genome Biol. Evol.">
        <title>Insights into the evolution of the New World diploid cottons (Gossypium, subgenus Houzingenia) based on genome sequencing.</title>
        <authorList>
            <person name="Grover C.E."/>
            <person name="Arick M.A. 2nd"/>
            <person name="Thrash A."/>
            <person name="Conover J.L."/>
            <person name="Sanders W.S."/>
            <person name="Peterson D.G."/>
            <person name="Frelichowski J.E."/>
            <person name="Scheffler J.A."/>
            <person name="Scheffler B.E."/>
            <person name="Wendel J.F."/>
        </authorList>
    </citation>
    <scope>NUCLEOTIDE SEQUENCE [LARGE SCALE GENOMIC DNA]</scope>
    <source>
        <strain evidence="1">5</strain>
        <tissue evidence="1">Leaf</tissue>
    </source>
</reference>
<protein>
    <recommendedName>
        <fullName evidence="3">Zinc knuckle CX2CX4HX4C domain-containing protein</fullName>
    </recommendedName>
</protein>
<sequence>MEHKDISLVWNVNLDKLLVSQVLINGILQRVQYEYIPTICFACGLYEHVKEICSNMEPCLRENGGVPPASGESLMVDAEKGNREGSEDFLKANIKGKGSQMGIGLVVIAGGKVSAGRNRRKLNKTKRDQESHFKMSSSSRVPLSKLVNNMVEHISSQIGKQGDTGGLKVVGKQLEVEDGVRVQNFPIFSGNANGGLLSCGPDSFFTLVTGQRKSTIRLEKLESSKEISHLIISSRATRVGIDTYTLGIDTYTLGIDT</sequence>
<organism evidence="1 2">
    <name type="scientific">Gossypium gossypioides</name>
    <name type="common">Mexican cotton</name>
    <name type="synonym">Selera gossypioides</name>
    <dbReference type="NCBI Taxonomy" id="34282"/>
    <lineage>
        <taxon>Eukaryota</taxon>
        <taxon>Viridiplantae</taxon>
        <taxon>Streptophyta</taxon>
        <taxon>Embryophyta</taxon>
        <taxon>Tracheophyta</taxon>
        <taxon>Spermatophyta</taxon>
        <taxon>Magnoliopsida</taxon>
        <taxon>eudicotyledons</taxon>
        <taxon>Gunneridae</taxon>
        <taxon>Pentapetalae</taxon>
        <taxon>rosids</taxon>
        <taxon>malvids</taxon>
        <taxon>Malvales</taxon>
        <taxon>Malvaceae</taxon>
        <taxon>Malvoideae</taxon>
        <taxon>Gossypium</taxon>
    </lineage>
</organism>
<proteinExistence type="predicted"/>
<dbReference type="AlphaFoldDB" id="A0A7J9CYE4"/>
<evidence type="ECO:0000313" key="2">
    <source>
        <dbReference type="Proteomes" id="UP000593579"/>
    </source>
</evidence>
<comment type="caution">
    <text evidence="1">The sequence shown here is derived from an EMBL/GenBank/DDBJ whole genome shotgun (WGS) entry which is preliminary data.</text>
</comment>
<evidence type="ECO:0008006" key="3">
    <source>
        <dbReference type="Google" id="ProtNLM"/>
    </source>
</evidence>